<dbReference type="RefSeq" id="WP_090196088.1">
    <property type="nucleotide sequence ID" value="NZ_LT629785.1"/>
</dbReference>
<reference evidence="2" key="1">
    <citation type="submission" date="2016-10" db="EMBL/GenBank/DDBJ databases">
        <authorList>
            <person name="Varghese N."/>
            <person name="Submissions S."/>
        </authorList>
    </citation>
    <scope>NUCLEOTIDE SEQUENCE [LARGE SCALE GENOMIC DNA]</scope>
    <source>
        <strain evidence="2">DSM 17875</strain>
    </source>
</reference>
<gene>
    <name evidence="1" type="ORF">SAMN05216296_2618</name>
</gene>
<proteinExistence type="predicted"/>
<sequence length="109" mass="12121">MPSKARPSNAHILATISGLPDEVIVELWDEAQKEALTKLGDEHHPDFLHKAEAIVTRAIEHKALEGVPAEQVPWVLFDIHMAMAVVKARNVMTAAKEQVSHLLHRHDDA</sequence>
<name>A0A1H2GYM1_9PSED</name>
<evidence type="ECO:0000313" key="1">
    <source>
        <dbReference type="EMBL" id="SDU24428.1"/>
    </source>
</evidence>
<protein>
    <submittedName>
        <fullName evidence="1">Uncharacterized protein</fullName>
    </submittedName>
</protein>
<keyword evidence="2" id="KW-1185">Reference proteome</keyword>
<dbReference type="Proteomes" id="UP000243232">
    <property type="component" value="Chromosome I"/>
</dbReference>
<organism evidence="1 2">
    <name type="scientific">Pseudomonas pohangensis</name>
    <dbReference type="NCBI Taxonomy" id="364197"/>
    <lineage>
        <taxon>Bacteria</taxon>
        <taxon>Pseudomonadati</taxon>
        <taxon>Pseudomonadota</taxon>
        <taxon>Gammaproteobacteria</taxon>
        <taxon>Pseudomonadales</taxon>
        <taxon>Pseudomonadaceae</taxon>
        <taxon>Pseudomonas</taxon>
    </lineage>
</organism>
<evidence type="ECO:0000313" key="2">
    <source>
        <dbReference type="Proteomes" id="UP000243232"/>
    </source>
</evidence>
<dbReference type="AlphaFoldDB" id="A0A1H2GYM1"/>
<accession>A0A1H2GYM1</accession>
<dbReference type="EMBL" id="LT629785">
    <property type="protein sequence ID" value="SDU24428.1"/>
    <property type="molecule type" value="Genomic_DNA"/>
</dbReference>